<dbReference type="GeneID" id="115886455"/>
<dbReference type="KEGG" id="soy:115886455"/>
<dbReference type="Proteomes" id="UP000504635">
    <property type="component" value="Unplaced"/>
</dbReference>
<dbReference type="RefSeq" id="XP_030761471.1">
    <property type="nucleotide sequence ID" value="XM_030905611.1"/>
</dbReference>
<sequence length="288" mass="33605">MNLKNVFQFLELVPKVQHEIKEQGEIQFKHIITCLKVISHLLEITRKQMSRGLDKDMKVILDFAQINQNTEDTEYYFLDINKILPILQYRICNEHDLNTCVLKLFNDSLTYIINMLLEYEMMDAFDVFSNLKDAIFAFSNAVVLLETKLFKEAVIHFANDLVKILTSCHFSIDQTNVKIRCIISKIITEIASLPVFEDAVLRLLLRRLKNILSYFEANEDFDCLTCPTVSILEFLLYTSKIILQKSSHFGIHSDSNLIVQFRYTVESINRVLHTKIPNVLKNVLEYID</sequence>
<evidence type="ECO:0000313" key="2">
    <source>
        <dbReference type="RefSeq" id="XP_030761471.1"/>
    </source>
</evidence>
<dbReference type="OrthoDB" id="10548242at2759"/>
<dbReference type="AlphaFoldDB" id="A0A6J2YDM8"/>
<evidence type="ECO:0000313" key="1">
    <source>
        <dbReference type="Proteomes" id="UP000504635"/>
    </source>
</evidence>
<dbReference type="InParanoid" id="A0A6J2YDM8"/>
<name>A0A6J2YDM8_SITOR</name>
<organism evidence="1 2">
    <name type="scientific">Sitophilus oryzae</name>
    <name type="common">Rice weevil</name>
    <name type="synonym">Curculio oryzae</name>
    <dbReference type="NCBI Taxonomy" id="7048"/>
    <lineage>
        <taxon>Eukaryota</taxon>
        <taxon>Metazoa</taxon>
        <taxon>Ecdysozoa</taxon>
        <taxon>Arthropoda</taxon>
        <taxon>Hexapoda</taxon>
        <taxon>Insecta</taxon>
        <taxon>Pterygota</taxon>
        <taxon>Neoptera</taxon>
        <taxon>Endopterygota</taxon>
        <taxon>Coleoptera</taxon>
        <taxon>Polyphaga</taxon>
        <taxon>Cucujiformia</taxon>
        <taxon>Curculionidae</taxon>
        <taxon>Dryophthorinae</taxon>
        <taxon>Sitophilus</taxon>
    </lineage>
</organism>
<proteinExistence type="predicted"/>
<accession>A0A6J2YDM8</accession>
<reference evidence="2" key="1">
    <citation type="submission" date="2025-08" db="UniProtKB">
        <authorList>
            <consortium name="RefSeq"/>
        </authorList>
    </citation>
    <scope>IDENTIFICATION</scope>
    <source>
        <tissue evidence="2">Gonads</tissue>
    </source>
</reference>
<protein>
    <submittedName>
        <fullName evidence="2">Uncharacterized protein LOC115886455</fullName>
    </submittedName>
</protein>
<keyword evidence="1" id="KW-1185">Reference proteome</keyword>
<gene>
    <name evidence="2" type="primary">LOC115886455</name>
</gene>